<keyword evidence="2" id="KW-0969">Cilium</keyword>
<keyword evidence="2" id="KW-0966">Cell projection</keyword>
<evidence type="ECO:0000313" key="3">
    <source>
        <dbReference type="Proteomes" id="UP000183508"/>
    </source>
</evidence>
<keyword evidence="3" id="KW-1185">Reference proteome</keyword>
<dbReference type="InterPro" id="IPR053716">
    <property type="entry name" value="Flag_assembly_chemotaxis_eff"/>
</dbReference>
<accession>A0A1I7IQG9</accession>
<organism evidence="2 3">
    <name type="scientific">Alicyclobacillus macrosporangiidus</name>
    <dbReference type="NCBI Taxonomy" id="392015"/>
    <lineage>
        <taxon>Bacteria</taxon>
        <taxon>Bacillati</taxon>
        <taxon>Bacillota</taxon>
        <taxon>Bacilli</taxon>
        <taxon>Bacillales</taxon>
        <taxon>Alicyclobacillaceae</taxon>
        <taxon>Alicyclobacillus</taxon>
    </lineage>
</organism>
<protein>
    <submittedName>
        <fullName evidence="2">Flagellar export protein FliJ</fullName>
    </submittedName>
</protein>
<gene>
    <name evidence="2" type="ORF">SAMN05421543_10738</name>
</gene>
<dbReference type="EMBL" id="FPBV01000007">
    <property type="protein sequence ID" value="SFU75162.1"/>
    <property type="molecule type" value="Genomic_DNA"/>
</dbReference>
<dbReference type="AlphaFoldDB" id="A0A1I7IQG9"/>
<dbReference type="Proteomes" id="UP000183508">
    <property type="component" value="Unassembled WGS sequence"/>
</dbReference>
<feature type="coiled-coil region" evidence="1">
    <location>
        <begin position="70"/>
        <end position="111"/>
    </location>
</feature>
<keyword evidence="1" id="KW-0175">Coiled coil</keyword>
<proteinExistence type="predicted"/>
<sequence length="143" mass="16705">MNDRRRRYGRLLKLKQGMERVAGMALVRAERARDAASDEVAAVQDAVAQAYRWRDGCRTGADLHLWHEYVQALTQRARHGTAKLAEAEAQVERDRQRVREAHREVKRWELALESEIQLDRALRLRGLQRELDDHVARSWRRGG</sequence>
<reference evidence="3" key="1">
    <citation type="submission" date="2016-10" db="EMBL/GenBank/DDBJ databases">
        <authorList>
            <person name="Varghese N."/>
        </authorList>
    </citation>
    <scope>NUCLEOTIDE SEQUENCE [LARGE SCALE GENOMIC DNA]</scope>
    <source>
        <strain evidence="3">DSM 17980</strain>
    </source>
</reference>
<keyword evidence="2" id="KW-0282">Flagellum</keyword>
<name>A0A1I7IQG9_9BACL</name>
<evidence type="ECO:0000256" key="1">
    <source>
        <dbReference type="SAM" id="Coils"/>
    </source>
</evidence>
<evidence type="ECO:0000313" key="2">
    <source>
        <dbReference type="EMBL" id="SFU75162.1"/>
    </source>
</evidence>
<dbReference type="OrthoDB" id="9835307at2"/>
<dbReference type="Gene3D" id="1.10.287.1700">
    <property type="match status" value="1"/>
</dbReference>
<dbReference type="RefSeq" id="WP_074951319.1">
    <property type="nucleotide sequence ID" value="NZ_FPBV01000007.1"/>
</dbReference>
<dbReference type="STRING" id="392015.SAMN05421543_10738"/>